<proteinExistence type="predicted"/>
<reference evidence="1 2" key="1">
    <citation type="submission" date="2017-08" db="EMBL/GenBank/DDBJ databases">
        <authorList>
            <person name="de Groot N.N."/>
        </authorList>
    </citation>
    <scope>NUCLEOTIDE SEQUENCE [LARGE SCALE GENOMIC DNA]</scope>
    <source>
        <strain evidence="1 2">USBA 78</strain>
    </source>
</reference>
<name>A0A285TX29_9PROT</name>
<evidence type="ECO:0000313" key="2">
    <source>
        <dbReference type="Proteomes" id="UP000219068"/>
    </source>
</evidence>
<dbReference type="EMBL" id="OBMM01000008">
    <property type="protein sequence ID" value="SOC29968.1"/>
    <property type="molecule type" value="Genomic_DNA"/>
</dbReference>
<accession>A0A285TX29</accession>
<gene>
    <name evidence="1" type="ORF">SAMN05428964_10814</name>
</gene>
<organism evidence="1 2">
    <name type="scientific">Thalassospira xiamenensis</name>
    <dbReference type="NCBI Taxonomy" id="220697"/>
    <lineage>
        <taxon>Bacteria</taxon>
        <taxon>Pseudomonadati</taxon>
        <taxon>Pseudomonadota</taxon>
        <taxon>Alphaproteobacteria</taxon>
        <taxon>Rhodospirillales</taxon>
        <taxon>Thalassospiraceae</taxon>
        <taxon>Thalassospira</taxon>
    </lineage>
</organism>
<dbReference type="AlphaFoldDB" id="A0A285TX29"/>
<dbReference type="Proteomes" id="UP000219068">
    <property type="component" value="Unassembled WGS sequence"/>
</dbReference>
<evidence type="ECO:0000313" key="1">
    <source>
        <dbReference type="EMBL" id="SOC29968.1"/>
    </source>
</evidence>
<protein>
    <submittedName>
        <fullName evidence="1">Uncharacterized protein</fullName>
    </submittedName>
</protein>
<sequence length="59" mass="6080">MTLMHFHVQAGPGTDRQTYPDPLAPVGVKPTGSGVRYYASDVASRPDGAGFAGSAVVSM</sequence>